<organism evidence="2 3">
    <name type="scientific">Meloidogyne hapla</name>
    <name type="common">Root-knot nematode worm</name>
    <dbReference type="NCBI Taxonomy" id="6305"/>
    <lineage>
        <taxon>Eukaryota</taxon>
        <taxon>Metazoa</taxon>
        <taxon>Ecdysozoa</taxon>
        <taxon>Nematoda</taxon>
        <taxon>Chromadorea</taxon>
        <taxon>Rhabditida</taxon>
        <taxon>Tylenchina</taxon>
        <taxon>Tylenchomorpha</taxon>
        <taxon>Tylenchoidea</taxon>
        <taxon>Meloidogynidae</taxon>
        <taxon>Meloidogyninae</taxon>
        <taxon>Meloidogyne</taxon>
    </lineage>
</organism>
<feature type="region of interest" description="Disordered" evidence="1">
    <location>
        <begin position="1"/>
        <end position="33"/>
    </location>
</feature>
<sequence>MSSTNNSTTFNNKSSPSTRNRTQSMGSNNSSNSNFDYYLFNGNTKSILKNGNSEGRNGRRFRQYSMEENYNNNLNNNNNSVLGEGRSVVTFFLNSEESPPPPDNTEKRQKHKNRQRASLSSIHPHNLITNSSQPFRRTSLPVQSNRQNLNLSQVHSARGLLMDLLASNNERRDLSPQVTACLRAVTVLLNSDGNTITQQKGGNLIDGNASATALTDLGIPHVADNPYNGETHIGMVG</sequence>
<reference evidence="3" key="1">
    <citation type="submission" date="2016-11" db="UniProtKB">
        <authorList>
            <consortium name="WormBaseParasite"/>
        </authorList>
    </citation>
    <scope>IDENTIFICATION</scope>
</reference>
<dbReference type="Proteomes" id="UP000095281">
    <property type="component" value="Unplaced"/>
</dbReference>
<name>A0A1I8BEC6_MELHA</name>
<protein>
    <submittedName>
        <fullName evidence="3">Uncharacterized protein</fullName>
    </submittedName>
</protein>
<evidence type="ECO:0000256" key="1">
    <source>
        <dbReference type="SAM" id="MobiDB-lite"/>
    </source>
</evidence>
<evidence type="ECO:0000313" key="3">
    <source>
        <dbReference type="WBParaSite" id="MhA1_Contig2073.frz3.gene1"/>
    </source>
</evidence>
<dbReference type="WBParaSite" id="MhA1_Contig2073.frz3.gene1">
    <property type="protein sequence ID" value="MhA1_Contig2073.frz3.gene1"/>
    <property type="gene ID" value="MhA1_Contig2073.frz3.gene1"/>
</dbReference>
<keyword evidence="2" id="KW-1185">Reference proteome</keyword>
<proteinExistence type="predicted"/>
<accession>A0A1I8BEC6</accession>
<feature type="compositionally biased region" description="Polar residues" evidence="1">
    <location>
        <begin position="116"/>
        <end position="133"/>
    </location>
</feature>
<feature type="compositionally biased region" description="Low complexity" evidence="1">
    <location>
        <begin position="1"/>
        <end position="18"/>
    </location>
</feature>
<dbReference type="AlphaFoldDB" id="A0A1I8BEC6"/>
<feature type="region of interest" description="Disordered" evidence="1">
    <location>
        <begin position="93"/>
        <end position="133"/>
    </location>
</feature>
<evidence type="ECO:0000313" key="2">
    <source>
        <dbReference type="Proteomes" id="UP000095281"/>
    </source>
</evidence>